<sequence length="61" mass="6890">MDSLRYSSISFRKWIEKVVARGIGVVTYSKEDVHVDVLLTAKVPTMCQKMQTQVIASMGKE</sequence>
<gene>
    <name evidence="1" type="ORF">NSPZN2_70096</name>
</gene>
<dbReference type="Proteomes" id="UP000675880">
    <property type="component" value="Unassembled WGS sequence"/>
</dbReference>
<protein>
    <submittedName>
        <fullName evidence="1">Uncharacterized protein</fullName>
    </submittedName>
</protein>
<dbReference type="EMBL" id="CAJNBJ010000020">
    <property type="protein sequence ID" value="CAE6796028.1"/>
    <property type="molecule type" value="Genomic_DNA"/>
</dbReference>
<comment type="caution">
    <text evidence="1">The sequence shown here is derived from an EMBL/GenBank/DDBJ whole genome shotgun (WGS) entry which is preliminary data.</text>
</comment>
<evidence type="ECO:0000313" key="1">
    <source>
        <dbReference type="EMBL" id="CAE6796028.1"/>
    </source>
</evidence>
<organism evidence="1 2">
    <name type="scientific">Nitrospira defluvii</name>
    <dbReference type="NCBI Taxonomy" id="330214"/>
    <lineage>
        <taxon>Bacteria</taxon>
        <taxon>Pseudomonadati</taxon>
        <taxon>Nitrospirota</taxon>
        <taxon>Nitrospiria</taxon>
        <taxon>Nitrospirales</taxon>
        <taxon>Nitrospiraceae</taxon>
        <taxon>Nitrospira</taxon>
    </lineage>
</organism>
<name>A0ABN7MGH5_9BACT</name>
<accession>A0ABN7MGH5</accession>
<keyword evidence="2" id="KW-1185">Reference proteome</keyword>
<evidence type="ECO:0000313" key="2">
    <source>
        <dbReference type="Proteomes" id="UP000675880"/>
    </source>
</evidence>
<proteinExistence type="predicted"/>
<reference evidence="1 2" key="1">
    <citation type="submission" date="2021-02" db="EMBL/GenBank/DDBJ databases">
        <authorList>
            <person name="Han P."/>
        </authorList>
    </citation>
    <scope>NUCLEOTIDE SEQUENCE [LARGE SCALE GENOMIC DNA]</scope>
    <source>
        <strain evidence="1">Candidatus Nitrospira sp. ZN2</strain>
    </source>
</reference>